<organism evidence="2 3">
    <name type="scientific">Candidatus Anaerobiospirillum pullistercoris</name>
    <dbReference type="NCBI Taxonomy" id="2838452"/>
    <lineage>
        <taxon>Bacteria</taxon>
        <taxon>Pseudomonadati</taxon>
        <taxon>Pseudomonadota</taxon>
        <taxon>Gammaproteobacteria</taxon>
        <taxon>Aeromonadales</taxon>
        <taxon>Succinivibrionaceae</taxon>
        <taxon>Anaerobiospirillum</taxon>
    </lineage>
</organism>
<sequence>MTVSFSFTGYKGQEEEEEEGATGFAAQETTVEPYWNEDWRKGCLV</sequence>
<feature type="region of interest" description="Disordered" evidence="1">
    <location>
        <begin position="1"/>
        <end position="29"/>
    </location>
</feature>
<evidence type="ECO:0000313" key="2">
    <source>
        <dbReference type="EMBL" id="HIX56150.1"/>
    </source>
</evidence>
<proteinExistence type="predicted"/>
<reference evidence="2" key="2">
    <citation type="submission" date="2021-04" db="EMBL/GenBank/DDBJ databases">
        <authorList>
            <person name="Gilroy R."/>
        </authorList>
    </citation>
    <scope>NUCLEOTIDE SEQUENCE</scope>
    <source>
        <strain evidence="2">USASDec5-558</strain>
    </source>
</reference>
<accession>A0A9D1WBJ9</accession>
<dbReference type="EMBL" id="DXEV01000032">
    <property type="protein sequence ID" value="HIX56150.1"/>
    <property type="molecule type" value="Genomic_DNA"/>
</dbReference>
<comment type="caution">
    <text evidence="2">The sequence shown here is derived from an EMBL/GenBank/DDBJ whole genome shotgun (WGS) entry which is preliminary data.</text>
</comment>
<dbReference type="AlphaFoldDB" id="A0A9D1WBJ9"/>
<dbReference type="Proteomes" id="UP000886829">
    <property type="component" value="Unassembled WGS sequence"/>
</dbReference>
<evidence type="ECO:0000313" key="3">
    <source>
        <dbReference type="Proteomes" id="UP000886829"/>
    </source>
</evidence>
<name>A0A9D1WBJ9_9GAMM</name>
<protein>
    <submittedName>
        <fullName evidence="2">Uncharacterized protein</fullName>
    </submittedName>
</protein>
<reference evidence="2" key="1">
    <citation type="journal article" date="2021" name="PeerJ">
        <title>Extensive microbial diversity within the chicken gut microbiome revealed by metagenomics and culture.</title>
        <authorList>
            <person name="Gilroy R."/>
            <person name="Ravi A."/>
            <person name="Getino M."/>
            <person name="Pursley I."/>
            <person name="Horton D.L."/>
            <person name="Alikhan N.F."/>
            <person name="Baker D."/>
            <person name="Gharbi K."/>
            <person name="Hall N."/>
            <person name="Watson M."/>
            <person name="Adriaenssens E.M."/>
            <person name="Foster-Nyarko E."/>
            <person name="Jarju S."/>
            <person name="Secka A."/>
            <person name="Antonio M."/>
            <person name="Oren A."/>
            <person name="Chaudhuri R.R."/>
            <person name="La Ragione R."/>
            <person name="Hildebrand F."/>
            <person name="Pallen M.J."/>
        </authorList>
    </citation>
    <scope>NUCLEOTIDE SEQUENCE</scope>
    <source>
        <strain evidence="2">USASDec5-558</strain>
    </source>
</reference>
<evidence type="ECO:0000256" key="1">
    <source>
        <dbReference type="SAM" id="MobiDB-lite"/>
    </source>
</evidence>
<gene>
    <name evidence="2" type="ORF">H9850_01605</name>
</gene>